<dbReference type="OrthoDB" id="10037120at2759"/>
<comment type="caution">
    <text evidence="2">The sequence shown here is derived from an EMBL/GenBank/DDBJ whole genome shotgun (WGS) entry which is preliminary data.</text>
</comment>
<dbReference type="InterPro" id="IPR000157">
    <property type="entry name" value="TIR_dom"/>
</dbReference>
<dbReference type="AlphaFoldDB" id="A0A8S3Z014"/>
<feature type="domain" description="TIR" evidence="1">
    <location>
        <begin position="1"/>
        <end position="88"/>
    </location>
</feature>
<accession>A0A8S3Z014</accession>
<dbReference type="Proteomes" id="UP000678393">
    <property type="component" value="Unassembled WGS sequence"/>
</dbReference>
<sequence length="88" mass="9878">MAECVEEKCNGKVIVILSNTYATSEECLFLTYFAKTLDPDSRHRNIIPVLIDSDVEIPSVLRGLSLIKYNHLVRSGWLKEKLVNAIAA</sequence>
<name>A0A8S3Z014_9EUPU</name>
<evidence type="ECO:0000313" key="2">
    <source>
        <dbReference type="EMBL" id="CAG5122773.1"/>
    </source>
</evidence>
<dbReference type="GO" id="GO:0007165">
    <property type="term" value="P:signal transduction"/>
    <property type="evidence" value="ECO:0007669"/>
    <property type="project" value="InterPro"/>
</dbReference>
<evidence type="ECO:0000313" key="3">
    <source>
        <dbReference type="Proteomes" id="UP000678393"/>
    </source>
</evidence>
<dbReference type="PROSITE" id="PS50104">
    <property type="entry name" value="TIR"/>
    <property type="match status" value="1"/>
</dbReference>
<protein>
    <recommendedName>
        <fullName evidence="1">TIR domain-containing protein</fullName>
    </recommendedName>
</protein>
<proteinExistence type="predicted"/>
<gene>
    <name evidence="2" type="ORF">CUNI_LOCUS8331</name>
</gene>
<dbReference type="InterPro" id="IPR035897">
    <property type="entry name" value="Toll_tir_struct_dom_sf"/>
</dbReference>
<organism evidence="2 3">
    <name type="scientific">Candidula unifasciata</name>
    <dbReference type="NCBI Taxonomy" id="100452"/>
    <lineage>
        <taxon>Eukaryota</taxon>
        <taxon>Metazoa</taxon>
        <taxon>Spiralia</taxon>
        <taxon>Lophotrochozoa</taxon>
        <taxon>Mollusca</taxon>
        <taxon>Gastropoda</taxon>
        <taxon>Heterobranchia</taxon>
        <taxon>Euthyneura</taxon>
        <taxon>Panpulmonata</taxon>
        <taxon>Eupulmonata</taxon>
        <taxon>Stylommatophora</taxon>
        <taxon>Helicina</taxon>
        <taxon>Helicoidea</taxon>
        <taxon>Geomitridae</taxon>
        <taxon>Candidula</taxon>
    </lineage>
</organism>
<dbReference type="Gene3D" id="3.40.50.10140">
    <property type="entry name" value="Toll/interleukin-1 receptor homology (TIR) domain"/>
    <property type="match status" value="1"/>
</dbReference>
<dbReference type="SUPFAM" id="SSF52200">
    <property type="entry name" value="Toll/Interleukin receptor TIR domain"/>
    <property type="match status" value="1"/>
</dbReference>
<dbReference type="EMBL" id="CAJHNH020001361">
    <property type="protein sequence ID" value="CAG5122773.1"/>
    <property type="molecule type" value="Genomic_DNA"/>
</dbReference>
<reference evidence="2" key="1">
    <citation type="submission" date="2021-04" db="EMBL/GenBank/DDBJ databases">
        <authorList>
            <consortium name="Molecular Ecology Group"/>
        </authorList>
    </citation>
    <scope>NUCLEOTIDE SEQUENCE</scope>
</reference>
<evidence type="ECO:0000259" key="1">
    <source>
        <dbReference type="PROSITE" id="PS50104"/>
    </source>
</evidence>
<keyword evidence="3" id="KW-1185">Reference proteome</keyword>